<feature type="transmembrane region" description="Helical" evidence="1">
    <location>
        <begin position="12"/>
        <end position="34"/>
    </location>
</feature>
<dbReference type="InterPro" id="IPR012902">
    <property type="entry name" value="N_methyl_site"/>
</dbReference>
<evidence type="ECO:0000313" key="2">
    <source>
        <dbReference type="EMBL" id="MFD1712011.1"/>
    </source>
</evidence>
<evidence type="ECO:0000256" key="1">
    <source>
        <dbReference type="SAM" id="Phobius"/>
    </source>
</evidence>
<reference evidence="3" key="1">
    <citation type="journal article" date="2019" name="Int. J. Syst. Evol. Microbiol.">
        <title>The Global Catalogue of Microorganisms (GCM) 10K type strain sequencing project: providing services to taxonomists for standard genome sequencing and annotation.</title>
        <authorList>
            <consortium name="The Broad Institute Genomics Platform"/>
            <consortium name="The Broad Institute Genome Sequencing Center for Infectious Disease"/>
            <person name="Wu L."/>
            <person name="Ma J."/>
        </authorList>
    </citation>
    <scope>NUCLEOTIDE SEQUENCE [LARGE SCALE GENOMIC DNA]</scope>
    <source>
        <strain evidence="3">LMG 29247</strain>
    </source>
</reference>
<proteinExistence type="predicted"/>
<keyword evidence="1" id="KW-1133">Transmembrane helix</keyword>
<dbReference type="InterPro" id="IPR032092">
    <property type="entry name" value="PilW"/>
</dbReference>
<gene>
    <name evidence="2" type="ORF">ACFSF0_15475</name>
</gene>
<keyword evidence="3" id="KW-1185">Reference proteome</keyword>
<dbReference type="Proteomes" id="UP001597304">
    <property type="component" value="Unassembled WGS sequence"/>
</dbReference>
<dbReference type="NCBIfam" id="TIGR02532">
    <property type="entry name" value="IV_pilin_GFxxxE"/>
    <property type="match status" value="1"/>
</dbReference>
<keyword evidence="1" id="KW-0812">Transmembrane</keyword>
<accession>A0ABW4KXN9</accession>
<keyword evidence="1" id="KW-0472">Membrane</keyword>
<dbReference type="Pfam" id="PF16074">
    <property type="entry name" value="PilW"/>
    <property type="match status" value="1"/>
</dbReference>
<organism evidence="2 3">
    <name type="scientific">Ottowia flava</name>
    <dbReference type="NCBI Taxonomy" id="2675430"/>
    <lineage>
        <taxon>Bacteria</taxon>
        <taxon>Pseudomonadati</taxon>
        <taxon>Pseudomonadota</taxon>
        <taxon>Betaproteobacteria</taxon>
        <taxon>Burkholderiales</taxon>
        <taxon>Comamonadaceae</taxon>
        <taxon>Ottowia</taxon>
    </lineage>
</organism>
<name>A0ABW4KXN9_9BURK</name>
<protein>
    <submittedName>
        <fullName evidence="2">PilW family protein</fullName>
    </submittedName>
</protein>
<dbReference type="RefSeq" id="WP_147912534.1">
    <property type="nucleotide sequence ID" value="NZ_JBHUEJ010000036.1"/>
</dbReference>
<comment type="caution">
    <text evidence="2">The sequence shown here is derived from an EMBL/GenBank/DDBJ whole genome shotgun (WGS) entry which is preliminary data.</text>
</comment>
<sequence length="288" mass="30507">MRRRAQRGITLIELMVGIAIGLLVVAVAAGALMVSRGVSGTVSDASGIQQQAAYALRVIGAQLRQAGSVRLDLNPVTTSTATAAEKLLAPVAFETKTDTAKARPFDLGQPAALFSGTNNTLTVGFARDQQNVFVDSKAMTLARNCMGGPSDTSTETTFEHQLVSSVFQVDSSNQLTCAGNGLAAQAVIQNVANFRVRYLVQDATSTLGSPTIRYVDASAVGTNWGRVQGVEVCLVLYGHEAIDMPAGSKYTDCDGSTKVDMTTLTGTRAKRMHLVFRNVFQLRSQGLV</sequence>
<dbReference type="PROSITE" id="PS00409">
    <property type="entry name" value="PROKAR_NTER_METHYL"/>
    <property type="match status" value="1"/>
</dbReference>
<dbReference type="EMBL" id="JBHUEJ010000036">
    <property type="protein sequence ID" value="MFD1712011.1"/>
    <property type="molecule type" value="Genomic_DNA"/>
</dbReference>
<evidence type="ECO:0000313" key="3">
    <source>
        <dbReference type="Proteomes" id="UP001597304"/>
    </source>
</evidence>
<dbReference type="Pfam" id="PF07963">
    <property type="entry name" value="N_methyl"/>
    <property type="match status" value="1"/>
</dbReference>